<dbReference type="PANTHER" id="PTHR36698">
    <property type="entry name" value="BLL5892 PROTEIN"/>
    <property type="match status" value="1"/>
</dbReference>
<evidence type="ECO:0000259" key="2">
    <source>
        <dbReference type="Pfam" id="PF02470"/>
    </source>
</evidence>
<proteinExistence type="predicted"/>
<name>A0A2P7QQA3_9GAMM</name>
<evidence type="ECO:0000313" key="4">
    <source>
        <dbReference type="Proteomes" id="UP000242181"/>
    </source>
</evidence>
<dbReference type="InterPro" id="IPR003399">
    <property type="entry name" value="Mce/MlaD"/>
</dbReference>
<comment type="caution">
    <text evidence="3">The sequence shown here is derived from an EMBL/GenBank/DDBJ whole genome shotgun (WGS) entry which is preliminary data.</text>
</comment>
<feature type="coiled-coil region" evidence="1">
    <location>
        <begin position="229"/>
        <end position="288"/>
    </location>
</feature>
<keyword evidence="4" id="KW-1185">Reference proteome</keyword>
<feature type="domain" description="Mce/MlaD" evidence="2">
    <location>
        <begin position="47"/>
        <end position="116"/>
    </location>
</feature>
<dbReference type="PANTHER" id="PTHR36698:SF2">
    <property type="entry name" value="MCE_MLAD DOMAIN-CONTAINING PROTEIN"/>
    <property type="match status" value="1"/>
</dbReference>
<protein>
    <submittedName>
        <fullName evidence="3">MCE family protein</fullName>
    </submittedName>
</protein>
<organism evidence="3 4">
    <name type="scientific">Zobellella taiwanensis</name>
    <dbReference type="NCBI Taxonomy" id="347535"/>
    <lineage>
        <taxon>Bacteria</taxon>
        <taxon>Pseudomonadati</taxon>
        <taxon>Pseudomonadota</taxon>
        <taxon>Gammaproteobacteria</taxon>
        <taxon>Aeromonadales</taxon>
        <taxon>Aeromonadaceae</taxon>
        <taxon>Zobellella</taxon>
    </lineage>
</organism>
<accession>A0A2P7QQA3</accession>
<reference evidence="3 4" key="1">
    <citation type="submission" date="2018-03" db="EMBL/GenBank/DDBJ databases">
        <title>The draft genome of Zobellella taiwanensis JCM 13381.</title>
        <authorList>
            <person name="Liu L."/>
            <person name="Li L."/>
            <person name="Wang T."/>
            <person name="Zhang X."/>
            <person name="Liang L."/>
        </authorList>
    </citation>
    <scope>NUCLEOTIDE SEQUENCE [LARGE SCALE GENOMIC DNA]</scope>
    <source>
        <strain evidence="3 4">JCM 13381</strain>
    </source>
</reference>
<sequence>METRAHHVLIGVFTLAVAAAALLFALWLAKAGGERDARRYDILFREPVSGLSVGSAVQYSGIRVGEVERLTLDPDDPRQVWARVRIAGDAPVKTDTRARLALTNITGAAHIELSQGSPESPLLARDDEIPVIVAEPSPLARLRLNSEELLLAITTLVDNANRMLSADNARHLGRVLANLDATTSTLAAQQDSLAAGLQSLAGAGDQLQRLLARLDAQVGRHGEPMLASAAAALANLERTSRRLDALLADNRPALDGGLQGLAELGPAIQELRRTLATLGDIARRLEQDPAGYLLGRDDIEEFKP</sequence>
<dbReference type="Proteomes" id="UP000242181">
    <property type="component" value="Unassembled WGS sequence"/>
</dbReference>
<keyword evidence="1" id="KW-0175">Coiled coil</keyword>
<dbReference type="OrthoDB" id="9806984at2"/>
<gene>
    <name evidence="3" type="ORF">C7I36_11790</name>
</gene>
<evidence type="ECO:0000256" key="1">
    <source>
        <dbReference type="SAM" id="Coils"/>
    </source>
</evidence>
<evidence type="ECO:0000313" key="3">
    <source>
        <dbReference type="EMBL" id="PSJ40114.1"/>
    </source>
</evidence>
<dbReference type="RefSeq" id="WP_106453907.1">
    <property type="nucleotide sequence ID" value="NZ_PXYH01000016.1"/>
</dbReference>
<dbReference type="Pfam" id="PF02470">
    <property type="entry name" value="MlaD"/>
    <property type="match status" value="1"/>
</dbReference>
<dbReference type="AlphaFoldDB" id="A0A2P7QQA3"/>
<dbReference type="EMBL" id="PXYH01000016">
    <property type="protein sequence ID" value="PSJ40114.1"/>
    <property type="molecule type" value="Genomic_DNA"/>
</dbReference>